<dbReference type="EMBL" id="CP136891">
    <property type="protein sequence ID" value="WOK98426.1"/>
    <property type="molecule type" value="Genomic_DNA"/>
</dbReference>
<evidence type="ECO:0000256" key="3">
    <source>
        <dbReference type="SAM" id="MobiDB-lite"/>
    </source>
</evidence>
<dbReference type="PANTHER" id="PTHR45644">
    <property type="entry name" value="AAA ATPASE, PUTATIVE (AFU_ORTHOLOGUE AFUA_2G12920)-RELATED-RELATED"/>
    <property type="match status" value="1"/>
</dbReference>
<gene>
    <name evidence="5" type="ORF">Cni_G07138</name>
</gene>
<dbReference type="InterPro" id="IPR027417">
    <property type="entry name" value="P-loop_NTPase"/>
</dbReference>
<dbReference type="Pfam" id="PF00004">
    <property type="entry name" value="AAA"/>
    <property type="match status" value="1"/>
</dbReference>
<evidence type="ECO:0000259" key="4">
    <source>
        <dbReference type="Pfam" id="PF00004"/>
    </source>
</evidence>
<accession>A0AAQ3K1L4</accession>
<evidence type="ECO:0000256" key="2">
    <source>
        <dbReference type="ARBA" id="ARBA00022840"/>
    </source>
</evidence>
<keyword evidence="6" id="KW-1185">Reference proteome</keyword>
<sequence>MRVSVDKVVGFALSYHFKLNKSEALSKDSKLLISLHRKDVATENEFEKDFSRIGQLTKLFGEGEKYVKAVFTLASKISPSVIFVDEDAMLNKISMLDTPSHLKHWDEVKLTQSIGASEIRREGSPPKLFAKNGARKVGEDGL</sequence>
<dbReference type="InterPro" id="IPR051701">
    <property type="entry name" value="Mito_OM_Translocase_MSP1"/>
</dbReference>
<organism evidence="5 6">
    <name type="scientific">Canna indica</name>
    <name type="common">Indian-shot</name>
    <dbReference type="NCBI Taxonomy" id="4628"/>
    <lineage>
        <taxon>Eukaryota</taxon>
        <taxon>Viridiplantae</taxon>
        <taxon>Streptophyta</taxon>
        <taxon>Embryophyta</taxon>
        <taxon>Tracheophyta</taxon>
        <taxon>Spermatophyta</taxon>
        <taxon>Magnoliopsida</taxon>
        <taxon>Liliopsida</taxon>
        <taxon>Zingiberales</taxon>
        <taxon>Cannaceae</taxon>
        <taxon>Canna</taxon>
    </lineage>
</organism>
<name>A0AAQ3K1L4_9LILI</name>
<dbReference type="InterPro" id="IPR003959">
    <property type="entry name" value="ATPase_AAA_core"/>
</dbReference>
<dbReference type="GO" id="GO:0005741">
    <property type="term" value="C:mitochondrial outer membrane"/>
    <property type="evidence" value="ECO:0007669"/>
    <property type="project" value="TreeGrafter"/>
</dbReference>
<dbReference type="GO" id="GO:0016887">
    <property type="term" value="F:ATP hydrolysis activity"/>
    <property type="evidence" value="ECO:0007669"/>
    <property type="project" value="InterPro"/>
</dbReference>
<dbReference type="PANTHER" id="PTHR45644:SF39">
    <property type="entry name" value="AAA-TYPE ATPASE FAMILY PROTEIN-RELATED"/>
    <property type="match status" value="1"/>
</dbReference>
<feature type="region of interest" description="Disordered" evidence="3">
    <location>
        <begin position="121"/>
        <end position="142"/>
    </location>
</feature>
<reference evidence="5 6" key="1">
    <citation type="submission" date="2023-10" db="EMBL/GenBank/DDBJ databases">
        <title>Chromosome-scale genome assembly provides insights into flower coloration mechanisms of Canna indica.</title>
        <authorList>
            <person name="Li C."/>
        </authorList>
    </citation>
    <scope>NUCLEOTIDE SEQUENCE [LARGE SCALE GENOMIC DNA]</scope>
    <source>
        <tissue evidence="5">Flower</tissue>
    </source>
</reference>
<keyword evidence="1" id="KW-0547">Nucleotide-binding</keyword>
<evidence type="ECO:0000313" key="6">
    <source>
        <dbReference type="Proteomes" id="UP001327560"/>
    </source>
</evidence>
<keyword evidence="2" id="KW-0067">ATP-binding</keyword>
<dbReference type="Proteomes" id="UP001327560">
    <property type="component" value="Chromosome 2"/>
</dbReference>
<evidence type="ECO:0000256" key="1">
    <source>
        <dbReference type="ARBA" id="ARBA00022741"/>
    </source>
</evidence>
<dbReference type="GO" id="GO:0005524">
    <property type="term" value="F:ATP binding"/>
    <property type="evidence" value="ECO:0007669"/>
    <property type="project" value="UniProtKB-KW"/>
</dbReference>
<feature type="domain" description="ATPase AAA-type core" evidence="4">
    <location>
        <begin position="54"/>
        <end position="91"/>
    </location>
</feature>
<dbReference type="AlphaFoldDB" id="A0AAQ3K1L4"/>
<dbReference type="Gene3D" id="3.40.50.300">
    <property type="entry name" value="P-loop containing nucleotide triphosphate hydrolases"/>
    <property type="match status" value="1"/>
</dbReference>
<proteinExistence type="predicted"/>
<protein>
    <submittedName>
        <fullName evidence="5">ATPase, AAA-type, core</fullName>
    </submittedName>
</protein>
<evidence type="ECO:0000313" key="5">
    <source>
        <dbReference type="EMBL" id="WOK98426.1"/>
    </source>
</evidence>